<reference evidence="10" key="1">
    <citation type="journal article" date="2012" name="MBio">
        <title>Comparative genome analysis of Trichophyton rubrum and related dermatophytes reveals candidate genes involved in infection.</title>
        <authorList>
            <person name="Martinez D.A."/>
            <person name="Oliver B.G."/>
            <person name="Graeser Y."/>
            <person name="Goldberg J.M."/>
            <person name="Li W."/>
            <person name="Martinez-Rossi N.M."/>
            <person name="Monod M."/>
            <person name="Shelest E."/>
            <person name="Barton R.C."/>
            <person name="Birch E."/>
            <person name="Brakhage A.A."/>
            <person name="Chen Z."/>
            <person name="Gurr S.J."/>
            <person name="Heiman D."/>
            <person name="Heitman J."/>
            <person name="Kosti I."/>
            <person name="Rossi A."/>
            <person name="Saif S."/>
            <person name="Samalova M."/>
            <person name="Saunders C.W."/>
            <person name="Shea T."/>
            <person name="Summerbell R.C."/>
            <person name="Xu J."/>
            <person name="Young S."/>
            <person name="Zeng Q."/>
            <person name="Birren B.W."/>
            <person name="Cuomo C.A."/>
            <person name="White T.C."/>
        </authorList>
    </citation>
    <scope>NUCLEOTIDE SEQUENCE [LARGE SCALE GENOMIC DNA]</scope>
    <source>
        <strain evidence="10">ATCC MYA-4605 / CBS 113480</strain>
    </source>
</reference>
<evidence type="ECO:0000259" key="8">
    <source>
        <dbReference type="PROSITE" id="PS50850"/>
    </source>
</evidence>
<feature type="transmembrane region" description="Helical" evidence="7">
    <location>
        <begin position="137"/>
        <end position="155"/>
    </location>
</feature>
<evidence type="ECO:0000256" key="7">
    <source>
        <dbReference type="SAM" id="Phobius"/>
    </source>
</evidence>
<keyword evidence="4 7" id="KW-0812">Transmembrane</keyword>
<dbReference type="PROSITE" id="PS50850">
    <property type="entry name" value="MFS"/>
    <property type="match status" value="1"/>
</dbReference>
<dbReference type="InterPro" id="IPR052599">
    <property type="entry name" value="SLC43A_AATransporter"/>
</dbReference>
<organism evidence="9 10">
    <name type="scientific">Arthroderma otae (strain ATCC MYA-4605 / CBS 113480)</name>
    <name type="common">Microsporum canis</name>
    <dbReference type="NCBI Taxonomy" id="554155"/>
    <lineage>
        <taxon>Eukaryota</taxon>
        <taxon>Fungi</taxon>
        <taxon>Dikarya</taxon>
        <taxon>Ascomycota</taxon>
        <taxon>Pezizomycotina</taxon>
        <taxon>Eurotiomycetes</taxon>
        <taxon>Eurotiomycetidae</taxon>
        <taxon>Onygenales</taxon>
        <taxon>Arthrodermataceae</taxon>
        <taxon>Microsporum</taxon>
    </lineage>
</organism>
<sequence length="574" mass="63640">MANYHRWKRPSVSCAHDVSRTRRIAQVIISVIYCSLSSGIIFGYAALKPVLIEEGVYNHLCTKDDFDQGARVCYRQELRLNFMFTVSVIASNIFALPSGAILDKYGPRLTSGIGAILLAMGSLLFTSASHFPYDRHLCGYTLMAMGGSAVFISSFHLSNTFPKRSGFILSTLTAAFDISSALFLLFREVHSTKLTLKVLFTIYLAVPSLILASQVFLMPSNPYSTVGELIAYAENVLAEETEDARLRDGSCLEPAGQFPGYHHIVCKVKTLLEEEDYKNIIDTWTSLSGRKTGRAQHTNNQLWGTLHALPASEQISSLWFILLTVFAMGQFLRINYFISTLYVQYEYLLSSPSLARSLNHLFDYLLPLGGLIATPFVGILLDYATLPLMLLILVTITTIIGIFGCIPNSIFMGYINIVLFTLFRPYFYTAVSDYAAKIFGFQTFGKVYGLIIFAASMGSFLQAPLELITLKEFGGDPVPVNMLLTAGTILAGGALTLFVWHKSAVYCSLDLPSEVDMESNHNGTVVGRLWISVERAVEDDSSTDEERDAEQIDLLHSFDRLDRTLSYGAIPHNA</sequence>
<feature type="transmembrane region" description="Helical" evidence="7">
    <location>
        <begin position="387"/>
        <end position="406"/>
    </location>
</feature>
<dbReference type="RefSeq" id="XP_002845826.1">
    <property type="nucleotide sequence ID" value="XM_002845780.1"/>
</dbReference>
<dbReference type="GO" id="GO:0022857">
    <property type="term" value="F:transmembrane transporter activity"/>
    <property type="evidence" value="ECO:0007669"/>
    <property type="project" value="InterPro"/>
</dbReference>
<dbReference type="AlphaFoldDB" id="C5FSM3"/>
<feature type="transmembrane region" description="Helical" evidence="7">
    <location>
        <begin position="80"/>
        <end position="102"/>
    </location>
</feature>
<dbReference type="GeneID" id="9224125"/>
<evidence type="ECO:0000256" key="2">
    <source>
        <dbReference type="ARBA" id="ARBA00006595"/>
    </source>
</evidence>
<accession>C5FSM3</accession>
<feature type="transmembrane region" description="Helical" evidence="7">
    <location>
        <begin position="167"/>
        <end position="186"/>
    </location>
</feature>
<dbReference type="GO" id="GO:0000329">
    <property type="term" value="C:fungal-type vacuole membrane"/>
    <property type="evidence" value="ECO:0007669"/>
    <property type="project" value="TreeGrafter"/>
</dbReference>
<dbReference type="OrthoDB" id="330047at2759"/>
<name>C5FSM3_ARTOC</name>
<dbReference type="Gene3D" id="1.20.1250.20">
    <property type="entry name" value="MFS general substrate transporter like domains"/>
    <property type="match status" value="1"/>
</dbReference>
<dbReference type="InterPro" id="IPR036259">
    <property type="entry name" value="MFS_trans_sf"/>
</dbReference>
<keyword evidence="10" id="KW-1185">Reference proteome</keyword>
<dbReference type="InterPro" id="IPR011701">
    <property type="entry name" value="MFS"/>
</dbReference>
<feature type="domain" description="Major facilitator superfamily (MFS) profile" evidence="8">
    <location>
        <begin position="23"/>
        <end position="504"/>
    </location>
</feature>
<dbReference type="SUPFAM" id="SSF103473">
    <property type="entry name" value="MFS general substrate transporter"/>
    <property type="match status" value="1"/>
</dbReference>
<evidence type="ECO:0000256" key="1">
    <source>
        <dbReference type="ARBA" id="ARBA00004141"/>
    </source>
</evidence>
<dbReference type="VEuPathDB" id="FungiDB:MCYG_05695"/>
<dbReference type="InterPro" id="IPR020846">
    <property type="entry name" value="MFS_dom"/>
</dbReference>
<dbReference type="OMA" id="CNILQQV"/>
<dbReference type="eggNOG" id="ENOG502QRYG">
    <property type="taxonomic scope" value="Eukaryota"/>
</dbReference>
<comment type="subcellular location">
    <subcellularLocation>
        <location evidence="1">Membrane</location>
        <topology evidence="1">Multi-pass membrane protein</topology>
    </subcellularLocation>
</comment>
<dbReference type="EMBL" id="DS995705">
    <property type="protein sequence ID" value="EEQ32876.1"/>
    <property type="molecule type" value="Genomic_DNA"/>
</dbReference>
<feature type="transmembrane region" description="Helical" evidence="7">
    <location>
        <begin position="364"/>
        <end position="381"/>
    </location>
</feature>
<keyword evidence="3" id="KW-0813">Transport</keyword>
<feature type="transmembrane region" description="Helical" evidence="7">
    <location>
        <begin position="480"/>
        <end position="500"/>
    </location>
</feature>
<keyword evidence="5 7" id="KW-1133">Transmembrane helix</keyword>
<evidence type="ECO:0000256" key="4">
    <source>
        <dbReference type="ARBA" id="ARBA00022692"/>
    </source>
</evidence>
<keyword evidence="6 7" id="KW-0472">Membrane</keyword>
<feature type="transmembrane region" description="Helical" evidence="7">
    <location>
        <begin position="447"/>
        <end position="468"/>
    </location>
</feature>
<evidence type="ECO:0000256" key="5">
    <source>
        <dbReference type="ARBA" id="ARBA00022989"/>
    </source>
</evidence>
<dbReference type="PANTHER" id="PTHR20772">
    <property type="entry name" value="PROTEIN FMP42"/>
    <property type="match status" value="1"/>
</dbReference>
<evidence type="ECO:0000256" key="6">
    <source>
        <dbReference type="ARBA" id="ARBA00023136"/>
    </source>
</evidence>
<dbReference type="PANTHER" id="PTHR20772:SF2">
    <property type="entry name" value="PROTEIN FMP42"/>
    <property type="match status" value="1"/>
</dbReference>
<evidence type="ECO:0000313" key="9">
    <source>
        <dbReference type="EMBL" id="EEQ32876.1"/>
    </source>
</evidence>
<feature type="transmembrane region" description="Helical" evidence="7">
    <location>
        <begin position="318"/>
        <end position="343"/>
    </location>
</feature>
<dbReference type="HOGENOM" id="CLU_014401_1_1_1"/>
<feature type="transmembrane region" description="Helical" evidence="7">
    <location>
        <begin position="108"/>
        <end position="125"/>
    </location>
</feature>
<feature type="transmembrane region" description="Helical" evidence="7">
    <location>
        <begin position="198"/>
        <end position="217"/>
    </location>
</feature>
<dbReference type="Proteomes" id="UP000002035">
    <property type="component" value="Unassembled WGS sequence"/>
</dbReference>
<comment type="similarity">
    <text evidence="2">Belongs to the SLC43A transporter (TC 2.A.1.44) family.</text>
</comment>
<proteinExistence type="inferred from homology"/>
<evidence type="ECO:0000256" key="3">
    <source>
        <dbReference type="ARBA" id="ARBA00022448"/>
    </source>
</evidence>
<dbReference type="Pfam" id="PF07690">
    <property type="entry name" value="MFS_1"/>
    <property type="match status" value="1"/>
</dbReference>
<protein>
    <recommendedName>
        <fullName evidence="8">Major facilitator superfamily (MFS) profile domain-containing protein</fullName>
    </recommendedName>
</protein>
<gene>
    <name evidence="9" type="ORF">MCYG_05695</name>
</gene>
<evidence type="ECO:0000313" key="10">
    <source>
        <dbReference type="Proteomes" id="UP000002035"/>
    </source>
</evidence>
<dbReference type="STRING" id="554155.C5FSM3"/>